<dbReference type="EMBL" id="JSWE01000159">
    <property type="protein sequence ID" value="KIE04689.1"/>
    <property type="molecule type" value="Genomic_DNA"/>
</dbReference>
<sequence length="353" mass="40168">YEITGNGRLKNWKNDIELCRTYKMYLENIIEIRHEHQHSIRVDGGYSDEVLGIRLYLYIDLYMKLQKGTEVEVPSKEAKERLFNEIKIISDTIIGERFRNYCISSEIKEALIGNRTRAIVKKLVELKVGEEYVIRSGYEGNPGHCLYISLVKMSNDNVIVRVDNRWIKEGRVDGEVHKHYTKQEGELRKIKSCYVGVFRLGRDEEQLTQYIAGVIQSMFLSLTQIGKGLSNIYGVSLPGCFKNISEEVASYIESWSYQTIQSHDNGNCTLSSYNLGVLVRYGERFYNWVLAYEMRETVVGNQTSMGSSSTTISSRNADLGLAAGGGSTSWRNRVGEKSETEGITQSSLSHTEL</sequence>
<organism evidence="2 3">
    <name type="scientific">Candidatus Jidaibacter acanthamoebae</name>
    <dbReference type="NCBI Taxonomy" id="86105"/>
    <lineage>
        <taxon>Bacteria</taxon>
        <taxon>Pseudomonadati</taxon>
        <taxon>Pseudomonadota</taxon>
        <taxon>Alphaproteobacteria</taxon>
        <taxon>Rickettsiales</taxon>
        <taxon>Candidatus Midichloriaceae</taxon>
        <taxon>Candidatus Jidaibacter</taxon>
    </lineage>
</organism>
<dbReference type="RefSeq" id="WP_039457936.1">
    <property type="nucleotide sequence ID" value="NZ_JSWE01000159.1"/>
</dbReference>
<accession>A0A0C1QGI8</accession>
<evidence type="ECO:0000313" key="2">
    <source>
        <dbReference type="EMBL" id="KIE04689.1"/>
    </source>
</evidence>
<feature type="non-terminal residue" evidence="2">
    <location>
        <position position="353"/>
    </location>
</feature>
<comment type="caution">
    <text evidence="2">The sequence shown here is derived from an EMBL/GenBank/DDBJ whole genome shotgun (WGS) entry which is preliminary data.</text>
</comment>
<proteinExistence type="predicted"/>
<feature type="region of interest" description="Disordered" evidence="1">
    <location>
        <begin position="323"/>
        <end position="353"/>
    </location>
</feature>
<feature type="compositionally biased region" description="Polar residues" evidence="1">
    <location>
        <begin position="341"/>
        <end position="353"/>
    </location>
</feature>
<dbReference type="Proteomes" id="UP000031258">
    <property type="component" value="Unassembled WGS sequence"/>
</dbReference>
<keyword evidence="3" id="KW-1185">Reference proteome</keyword>
<feature type="non-terminal residue" evidence="2">
    <location>
        <position position="1"/>
    </location>
</feature>
<evidence type="ECO:0000313" key="3">
    <source>
        <dbReference type="Proteomes" id="UP000031258"/>
    </source>
</evidence>
<dbReference type="AlphaFoldDB" id="A0A0C1QGI8"/>
<name>A0A0C1QGI8_9RICK</name>
<evidence type="ECO:0000256" key="1">
    <source>
        <dbReference type="SAM" id="MobiDB-lite"/>
    </source>
</evidence>
<gene>
    <name evidence="2" type="ORF">NF27_GM00010</name>
</gene>
<reference evidence="2 3" key="1">
    <citation type="submission" date="2014-11" db="EMBL/GenBank/DDBJ databases">
        <title>A Rickettsiales Symbiont of Amoebae With Ancient Features.</title>
        <authorList>
            <person name="Schulz F."/>
            <person name="Martijn J."/>
            <person name="Wascher F."/>
            <person name="Kostanjsek R."/>
            <person name="Ettema T.J."/>
            <person name="Horn M."/>
        </authorList>
    </citation>
    <scope>NUCLEOTIDE SEQUENCE [LARGE SCALE GENOMIC DNA]</scope>
    <source>
        <strain evidence="2 3">UWC36</strain>
    </source>
</reference>
<protein>
    <submittedName>
        <fullName evidence="2">Uncharacterized protein</fullName>
    </submittedName>
</protein>